<evidence type="ECO:0000256" key="2">
    <source>
        <dbReference type="ARBA" id="ARBA00022801"/>
    </source>
</evidence>
<comment type="cofactor">
    <cofactor evidence="1">
        <name>Mg(2+)</name>
        <dbReference type="ChEBI" id="CHEBI:18420"/>
    </cofactor>
</comment>
<dbReference type="Gene3D" id="3.90.79.10">
    <property type="entry name" value="Nucleoside Triphosphate Pyrophosphohydrolase"/>
    <property type="match status" value="1"/>
</dbReference>
<evidence type="ECO:0000313" key="6">
    <source>
        <dbReference type="Proteomes" id="UP001515641"/>
    </source>
</evidence>
<protein>
    <submittedName>
        <fullName evidence="5">NUDIX domain-containing protein</fullName>
    </submittedName>
</protein>
<dbReference type="PANTHER" id="PTHR43046:SF12">
    <property type="entry name" value="GDP-MANNOSE MANNOSYL HYDROLASE"/>
    <property type="match status" value="1"/>
</dbReference>
<dbReference type="InterPro" id="IPR000086">
    <property type="entry name" value="NUDIX_hydrolase_dom"/>
</dbReference>
<accession>A0ABX0L9W0</accession>
<keyword evidence="3" id="KW-0460">Magnesium</keyword>
<dbReference type="InterPro" id="IPR015797">
    <property type="entry name" value="NUDIX_hydrolase-like_dom_sf"/>
</dbReference>
<dbReference type="PRINTS" id="PR00502">
    <property type="entry name" value="NUDIXFAMILY"/>
</dbReference>
<dbReference type="SUPFAM" id="SSF55811">
    <property type="entry name" value="Nudix"/>
    <property type="match status" value="1"/>
</dbReference>
<dbReference type="Proteomes" id="UP001515641">
    <property type="component" value="Unassembled WGS sequence"/>
</dbReference>
<comment type="caution">
    <text evidence="5">The sequence shown here is derived from an EMBL/GenBank/DDBJ whole genome shotgun (WGS) entry which is preliminary data.</text>
</comment>
<feature type="domain" description="Nudix hydrolase" evidence="4">
    <location>
        <begin position="4"/>
        <end position="143"/>
    </location>
</feature>
<evidence type="ECO:0000259" key="4">
    <source>
        <dbReference type="PROSITE" id="PS51462"/>
    </source>
</evidence>
<gene>
    <name evidence="5" type="ORF">HA052_14255</name>
</gene>
<dbReference type="InterPro" id="IPR020476">
    <property type="entry name" value="Nudix_hydrolase"/>
</dbReference>
<organism evidence="5 6">
    <name type="scientific">Chromobacterium fluminis</name>
    <dbReference type="NCBI Taxonomy" id="3044269"/>
    <lineage>
        <taxon>Bacteria</taxon>
        <taxon>Pseudomonadati</taxon>
        <taxon>Pseudomonadota</taxon>
        <taxon>Betaproteobacteria</taxon>
        <taxon>Neisseriales</taxon>
        <taxon>Chromobacteriaceae</taxon>
        <taxon>Chromobacterium</taxon>
    </lineage>
</organism>
<keyword evidence="6" id="KW-1185">Reference proteome</keyword>
<sequence length="144" mass="16149">MTLRVRQAARLLMLDPAGRVLLFPCQPADRVEYWFTPGGEVEGGESLADAARRECREETGHRIADPGPPVACSSFELTLLDGERVLAVEHFFLIHVEHARLDDAGWTDIERRVMGQGRWWAPSELSASGASYFPEDLLEMLKRA</sequence>
<dbReference type="RefSeq" id="WP_166452387.1">
    <property type="nucleotide sequence ID" value="NZ_JAAOMA010000019.1"/>
</dbReference>
<dbReference type="PANTHER" id="PTHR43046">
    <property type="entry name" value="GDP-MANNOSE MANNOSYL HYDROLASE"/>
    <property type="match status" value="1"/>
</dbReference>
<reference evidence="5 6" key="1">
    <citation type="submission" date="2020-03" db="EMBL/GenBank/DDBJ databases">
        <title>Draft genome sequence of environmentally isolated cultures.</title>
        <authorList>
            <person name="Wilson H.S."/>
            <person name="De Leon M.E."/>
        </authorList>
    </citation>
    <scope>NUCLEOTIDE SEQUENCE [LARGE SCALE GENOMIC DNA]</scope>
    <source>
        <strain evidence="5 6">HSC-31F16</strain>
    </source>
</reference>
<evidence type="ECO:0000256" key="3">
    <source>
        <dbReference type="ARBA" id="ARBA00022842"/>
    </source>
</evidence>
<evidence type="ECO:0000313" key="5">
    <source>
        <dbReference type="EMBL" id="NHR06357.1"/>
    </source>
</evidence>
<evidence type="ECO:0000256" key="1">
    <source>
        <dbReference type="ARBA" id="ARBA00001946"/>
    </source>
</evidence>
<dbReference type="PROSITE" id="PS51462">
    <property type="entry name" value="NUDIX"/>
    <property type="match status" value="1"/>
</dbReference>
<keyword evidence="2" id="KW-0378">Hydrolase</keyword>
<dbReference type="Pfam" id="PF00293">
    <property type="entry name" value="NUDIX"/>
    <property type="match status" value="1"/>
</dbReference>
<dbReference type="CDD" id="cd04685">
    <property type="entry name" value="NUDIX_Hydrolase"/>
    <property type="match status" value="1"/>
</dbReference>
<proteinExistence type="predicted"/>
<dbReference type="EMBL" id="JAAOMA010000019">
    <property type="protein sequence ID" value="NHR06357.1"/>
    <property type="molecule type" value="Genomic_DNA"/>
</dbReference>
<name>A0ABX0L9W0_9NEIS</name>